<evidence type="ECO:0000313" key="2">
    <source>
        <dbReference type="EMBL" id="MFB9950616.1"/>
    </source>
</evidence>
<proteinExistence type="predicted"/>
<gene>
    <name evidence="2" type="ORF">ACFFP0_17325</name>
</gene>
<keyword evidence="1" id="KW-0378">Hydrolase</keyword>
<dbReference type="InterPro" id="IPR036881">
    <property type="entry name" value="Glyco_hydro_3_C_sf"/>
</dbReference>
<protein>
    <submittedName>
        <fullName evidence="2">Uncharacterized protein</fullName>
    </submittedName>
</protein>
<accession>A0ABV6AJ12</accession>
<sequence>MERLWDYLPTVYVSLGTPFLLYHMPECKTFVNGYAAVLPVQKALVKALIGEIPFAGKSPVDPTCGLAEALF</sequence>
<keyword evidence="3" id="KW-1185">Reference proteome</keyword>
<name>A0ABV6AJ12_9HYPH</name>
<dbReference type="Gene3D" id="3.40.50.1700">
    <property type="entry name" value="Glycoside hydrolase family 3 C-terminal domain"/>
    <property type="match status" value="1"/>
</dbReference>
<dbReference type="Proteomes" id="UP001589692">
    <property type="component" value="Unassembled WGS sequence"/>
</dbReference>
<evidence type="ECO:0000313" key="3">
    <source>
        <dbReference type="Proteomes" id="UP001589692"/>
    </source>
</evidence>
<reference evidence="2 3" key="1">
    <citation type="submission" date="2024-09" db="EMBL/GenBank/DDBJ databases">
        <authorList>
            <person name="Sun Q."/>
            <person name="Mori K."/>
        </authorList>
    </citation>
    <scope>NUCLEOTIDE SEQUENCE [LARGE SCALE GENOMIC DNA]</scope>
    <source>
        <strain evidence="2 3">TBRC 4938</strain>
    </source>
</reference>
<dbReference type="EMBL" id="JBHMAA010000018">
    <property type="protein sequence ID" value="MFB9950616.1"/>
    <property type="molecule type" value="Genomic_DNA"/>
</dbReference>
<evidence type="ECO:0000256" key="1">
    <source>
        <dbReference type="ARBA" id="ARBA00022801"/>
    </source>
</evidence>
<dbReference type="RefSeq" id="WP_377263221.1">
    <property type="nucleotide sequence ID" value="NZ_JBHMAA010000018.1"/>
</dbReference>
<organism evidence="2 3">
    <name type="scientific">Rhizobium puerariae</name>
    <dbReference type="NCBI Taxonomy" id="1585791"/>
    <lineage>
        <taxon>Bacteria</taxon>
        <taxon>Pseudomonadati</taxon>
        <taxon>Pseudomonadota</taxon>
        <taxon>Alphaproteobacteria</taxon>
        <taxon>Hyphomicrobiales</taxon>
        <taxon>Rhizobiaceae</taxon>
        <taxon>Rhizobium/Agrobacterium group</taxon>
        <taxon>Rhizobium</taxon>
    </lineage>
</organism>
<comment type="caution">
    <text evidence="2">The sequence shown here is derived from an EMBL/GenBank/DDBJ whole genome shotgun (WGS) entry which is preliminary data.</text>
</comment>